<reference evidence="11 12" key="1">
    <citation type="journal article" date="2007" name="Nature">
        <title>Evolution of genes and genomes on the Drosophila phylogeny.</title>
        <authorList>
            <consortium name="Drosophila 12 Genomes Consortium"/>
            <person name="Clark A.G."/>
            <person name="Eisen M.B."/>
            <person name="Smith D.R."/>
            <person name="Bergman C.M."/>
            <person name="Oliver B."/>
            <person name="Markow T.A."/>
            <person name="Kaufman T.C."/>
            <person name="Kellis M."/>
            <person name="Gelbart W."/>
            <person name="Iyer V.N."/>
            <person name="Pollard D.A."/>
            <person name="Sackton T.B."/>
            <person name="Larracuente A.M."/>
            <person name="Singh N.D."/>
            <person name="Abad J.P."/>
            <person name="Abt D.N."/>
            <person name="Adryan B."/>
            <person name="Aguade M."/>
            <person name="Akashi H."/>
            <person name="Anderson W.W."/>
            <person name="Aquadro C.F."/>
            <person name="Ardell D.H."/>
            <person name="Arguello R."/>
            <person name="Artieri C.G."/>
            <person name="Barbash D.A."/>
            <person name="Barker D."/>
            <person name="Barsanti P."/>
            <person name="Batterham P."/>
            <person name="Batzoglou S."/>
            <person name="Begun D."/>
            <person name="Bhutkar A."/>
            <person name="Blanco E."/>
            <person name="Bosak S.A."/>
            <person name="Bradley R.K."/>
            <person name="Brand A.D."/>
            <person name="Brent M.R."/>
            <person name="Brooks A.N."/>
            <person name="Brown R.H."/>
            <person name="Butlin R.K."/>
            <person name="Caggese C."/>
            <person name="Calvi B.R."/>
            <person name="Bernardo de Carvalho A."/>
            <person name="Caspi A."/>
            <person name="Castrezana S."/>
            <person name="Celniker S.E."/>
            <person name="Chang J.L."/>
            <person name="Chapple C."/>
            <person name="Chatterji S."/>
            <person name="Chinwalla A."/>
            <person name="Civetta A."/>
            <person name="Clifton S.W."/>
            <person name="Comeron J.M."/>
            <person name="Costello J.C."/>
            <person name="Coyne J.A."/>
            <person name="Daub J."/>
            <person name="David R.G."/>
            <person name="Delcher A.L."/>
            <person name="Delehaunty K."/>
            <person name="Do C.B."/>
            <person name="Ebling H."/>
            <person name="Edwards K."/>
            <person name="Eickbush T."/>
            <person name="Evans J.D."/>
            <person name="Filipski A."/>
            <person name="Findeiss S."/>
            <person name="Freyhult E."/>
            <person name="Fulton L."/>
            <person name="Fulton R."/>
            <person name="Garcia A.C."/>
            <person name="Gardiner A."/>
            <person name="Garfield D.A."/>
            <person name="Garvin B.E."/>
            <person name="Gibson G."/>
            <person name="Gilbert D."/>
            <person name="Gnerre S."/>
            <person name="Godfrey J."/>
            <person name="Good R."/>
            <person name="Gotea V."/>
            <person name="Gravely B."/>
            <person name="Greenberg A.J."/>
            <person name="Griffiths-Jones S."/>
            <person name="Gross S."/>
            <person name="Guigo R."/>
            <person name="Gustafson E.A."/>
            <person name="Haerty W."/>
            <person name="Hahn M.W."/>
            <person name="Halligan D.L."/>
            <person name="Halpern A.L."/>
            <person name="Halter G.M."/>
            <person name="Han M.V."/>
            <person name="Heger A."/>
            <person name="Hillier L."/>
            <person name="Hinrichs A.S."/>
            <person name="Holmes I."/>
            <person name="Hoskins R.A."/>
            <person name="Hubisz M.J."/>
            <person name="Hultmark D."/>
            <person name="Huntley M.A."/>
            <person name="Jaffe D.B."/>
            <person name="Jagadeeshan S."/>
            <person name="Jeck W.R."/>
            <person name="Johnson J."/>
            <person name="Jones C.D."/>
            <person name="Jordan W.C."/>
            <person name="Karpen G.H."/>
            <person name="Kataoka E."/>
            <person name="Keightley P.D."/>
            <person name="Kheradpour P."/>
            <person name="Kirkness E.F."/>
            <person name="Koerich L.B."/>
            <person name="Kristiansen K."/>
            <person name="Kudrna D."/>
            <person name="Kulathinal R.J."/>
            <person name="Kumar S."/>
            <person name="Kwok R."/>
            <person name="Lander E."/>
            <person name="Langley C.H."/>
            <person name="Lapoint R."/>
            <person name="Lazzaro B.P."/>
            <person name="Lee S.J."/>
            <person name="Levesque L."/>
            <person name="Li R."/>
            <person name="Lin C.F."/>
            <person name="Lin M.F."/>
            <person name="Lindblad-Toh K."/>
            <person name="Llopart A."/>
            <person name="Long M."/>
            <person name="Low L."/>
            <person name="Lozovsky E."/>
            <person name="Lu J."/>
            <person name="Luo M."/>
            <person name="Machado C.A."/>
            <person name="Makalowski W."/>
            <person name="Marzo M."/>
            <person name="Matsuda M."/>
            <person name="Matzkin L."/>
            <person name="McAllister B."/>
            <person name="McBride C.S."/>
            <person name="McKernan B."/>
            <person name="McKernan K."/>
            <person name="Mendez-Lago M."/>
            <person name="Minx P."/>
            <person name="Mollenhauer M.U."/>
            <person name="Montooth K."/>
            <person name="Mount S.M."/>
            <person name="Mu X."/>
            <person name="Myers E."/>
            <person name="Negre B."/>
            <person name="Newfeld S."/>
            <person name="Nielsen R."/>
            <person name="Noor M.A."/>
            <person name="O'Grady P."/>
            <person name="Pachter L."/>
            <person name="Papaceit M."/>
            <person name="Parisi M.J."/>
            <person name="Parisi M."/>
            <person name="Parts L."/>
            <person name="Pedersen J.S."/>
            <person name="Pesole G."/>
            <person name="Phillippy A.M."/>
            <person name="Ponting C.P."/>
            <person name="Pop M."/>
            <person name="Porcelli D."/>
            <person name="Powell J.R."/>
            <person name="Prohaska S."/>
            <person name="Pruitt K."/>
            <person name="Puig M."/>
            <person name="Quesneville H."/>
            <person name="Ram K.R."/>
            <person name="Rand D."/>
            <person name="Rasmussen M.D."/>
            <person name="Reed L.K."/>
            <person name="Reenan R."/>
            <person name="Reily A."/>
            <person name="Remington K.A."/>
            <person name="Rieger T.T."/>
            <person name="Ritchie M.G."/>
            <person name="Robin C."/>
            <person name="Rogers Y.H."/>
            <person name="Rohde C."/>
            <person name="Rozas J."/>
            <person name="Rubenfield M.J."/>
            <person name="Ruiz A."/>
            <person name="Russo S."/>
            <person name="Salzberg S.L."/>
            <person name="Sanchez-Gracia A."/>
            <person name="Saranga D.J."/>
            <person name="Sato H."/>
            <person name="Schaeffer S.W."/>
            <person name="Schatz M.C."/>
            <person name="Schlenke T."/>
            <person name="Schwartz R."/>
            <person name="Segarra C."/>
            <person name="Singh R.S."/>
            <person name="Sirot L."/>
            <person name="Sirota M."/>
            <person name="Sisneros N.B."/>
            <person name="Smith C.D."/>
            <person name="Smith T.F."/>
            <person name="Spieth J."/>
            <person name="Stage D.E."/>
            <person name="Stark A."/>
            <person name="Stephan W."/>
            <person name="Strausberg R.L."/>
            <person name="Strempel S."/>
            <person name="Sturgill D."/>
            <person name="Sutton G."/>
            <person name="Sutton G.G."/>
            <person name="Tao W."/>
            <person name="Teichmann S."/>
            <person name="Tobari Y.N."/>
            <person name="Tomimura Y."/>
            <person name="Tsolas J.M."/>
            <person name="Valente V.L."/>
            <person name="Venter E."/>
            <person name="Venter J.C."/>
            <person name="Vicario S."/>
            <person name="Vieira F.G."/>
            <person name="Vilella A.J."/>
            <person name="Villasante A."/>
            <person name="Walenz B."/>
            <person name="Wang J."/>
            <person name="Wasserman M."/>
            <person name="Watts T."/>
            <person name="Wilson D."/>
            <person name="Wilson R.K."/>
            <person name="Wing R.A."/>
            <person name="Wolfner M.F."/>
            <person name="Wong A."/>
            <person name="Wong G.K."/>
            <person name="Wu C.I."/>
            <person name="Wu G."/>
            <person name="Yamamoto D."/>
            <person name="Yang H.P."/>
            <person name="Yang S.P."/>
            <person name="Yorke J.A."/>
            <person name="Yoshida K."/>
            <person name="Zdobnov E."/>
            <person name="Zhang P."/>
            <person name="Zhang Y."/>
            <person name="Zimin A.V."/>
            <person name="Baldwin J."/>
            <person name="Abdouelleil A."/>
            <person name="Abdulkadir J."/>
            <person name="Abebe A."/>
            <person name="Abera B."/>
            <person name="Abreu J."/>
            <person name="Acer S.C."/>
            <person name="Aftuck L."/>
            <person name="Alexander A."/>
            <person name="An P."/>
            <person name="Anderson E."/>
            <person name="Anderson S."/>
            <person name="Arachi H."/>
            <person name="Azer M."/>
            <person name="Bachantsang P."/>
            <person name="Barry A."/>
            <person name="Bayul T."/>
            <person name="Berlin A."/>
            <person name="Bessette D."/>
            <person name="Bloom T."/>
            <person name="Blye J."/>
            <person name="Boguslavskiy L."/>
            <person name="Bonnet C."/>
            <person name="Boukhgalter B."/>
            <person name="Bourzgui I."/>
            <person name="Brown A."/>
            <person name="Cahill P."/>
            <person name="Channer S."/>
            <person name="Cheshatsang Y."/>
            <person name="Chuda L."/>
            <person name="Citroen M."/>
            <person name="Collymore A."/>
            <person name="Cooke P."/>
            <person name="Costello M."/>
            <person name="D'Aco K."/>
            <person name="Daza R."/>
            <person name="De Haan G."/>
            <person name="DeGray S."/>
            <person name="DeMaso C."/>
            <person name="Dhargay N."/>
            <person name="Dooley K."/>
            <person name="Dooley E."/>
            <person name="Doricent M."/>
            <person name="Dorje P."/>
            <person name="Dorjee K."/>
            <person name="Dupes A."/>
            <person name="Elong R."/>
            <person name="Falk J."/>
            <person name="Farina A."/>
            <person name="Faro S."/>
            <person name="Ferguson D."/>
            <person name="Fisher S."/>
            <person name="Foley C.D."/>
            <person name="Franke A."/>
            <person name="Friedrich D."/>
            <person name="Gadbois L."/>
            <person name="Gearin G."/>
            <person name="Gearin C.R."/>
            <person name="Giannoukos G."/>
            <person name="Goode T."/>
            <person name="Graham J."/>
            <person name="Grandbois E."/>
            <person name="Grewal S."/>
            <person name="Gyaltsen K."/>
            <person name="Hafez N."/>
            <person name="Hagos B."/>
            <person name="Hall J."/>
            <person name="Henson C."/>
            <person name="Hollinger A."/>
            <person name="Honan T."/>
            <person name="Huard M.D."/>
            <person name="Hughes L."/>
            <person name="Hurhula B."/>
            <person name="Husby M.E."/>
            <person name="Kamat A."/>
            <person name="Kanga B."/>
            <person name="Kashin S."/>
            <person name="Khazanovich D."/>
            <person name="Kisner P."/>
            <person name="Lance K."/>
            <person name="Lara M."/>
            <person name="Lee W."/>
            <person name="Lennon N."/>
            <person name="Letendre F."/>
            <person name="LeVine R."/>
            <person name="Lipovsky A."/>
            <person name="Liu X."/>
            <person name="Liu J."/>
            <person name="Liu S."/>
            <person name="Lokyitsang T."/>
            <person name="Lokyitsang Y."/>
            <person name="Lubonja R."/>
            <person name="Lui A."/>
            <person name="MacDonald P."/>
            <person name="Magnisalis V."/>
            <person name="Maru K."/>
            <person name="Matthews C."/>
            <person name="McCusker W."/>
            <person name="McDonough S."/>
            <person name="Mehta T."/>
            <person name="Meldrim J."/>
            <person name="Meneus L."/>
            <person name="Mihai O."/>
            <person name="Mihalev A."/>
            <person name="Mihova T."/>
            <person name="Mittelman R."/>
            <person name="Mlenga V."/>
            <person name="Montmayeur A."/>
            <person name="Mulrain L."/>
            <person name="Navidi A."/>
            <person name="Naylor J."/>
            <person name="Negash T."/>
            <person name="Nguyen T."/>
            <person name="Nguyen N."/>
            <person name="Nicol R."/>
            <person name="Norbu C."/>
            <person name="Norbu N."/>
            <person name="Novod N."/>
            <person name="O'Neill B."/>
            <person name="Osman S."/>
            <person name="Markiewicz E."/>
            <person name="Oyono O.L."/>
            <person name="Patti C."/>
            <person name="Phunkhang P."/>
            <person name="Pierre F."/>
            <person name="Priest M."/>
            <person name="Raghuraman S."/>
            <person name="Rege F."/>
            <person name="Reyes R."/>
            <person name="Rise C."/>
            <person name="Rogov P."/>
            <person name="Ross K."/>
            <person name="Ryan E."/>
            <person name="Settipalli S."/>
            <person name="Shea T."/>
            <person name="Sherpa N."/>
            <person name="Shi L."/>
            <person name="Shih D."/>
            <person name="Sparrow T."/>
            <person name="Spaulding J."/>
            <person name="Stalker J."/>
            <person name="Stange-Thomann N."/>
            <person name="Stavropoulos S."/>
            <person name="Stone C."/>
            <person name="Strader C."/>
            <person name="Tesfaye S."/>
            <person name="Thomson T."/>
            <person name="Thoulutsang Y."/>
            <person name="Thoulutsang D."/>
            <person name="Topham K."/>
            <person name="Topping I."/>
            <person name="Tsamla T."/>
            <person name="Vassiliev H."/>
            <person name="Vo A."/>
            <person name="Wangchuk T."/>
            <person name="Wangdi T."/>
            <person name="Weiand M."/>
            <person name="Wilkinson J."/>
            <person name="Wilson A."/>
            <person name="Yadav S."/>
            <person name="Young G."/>
            <person name="Yu Q."/>
            <person name="Zembek L."/>
            <person name="Zhong D."/>
            <person name="Zimmer A."/>
            <person name="Zwirko Z."/>
            <person name="Jaffe D.B."/>
            <person name="Alvarez P."/>
            <person name="Brockman W."/>
            <person name="Butler J."/>
            <person name="Chin C."/>
            <person name="Gnerre S."/>
            <person name="Grabherr M."/>
            <person name="Kleber M."/>
            <person name="Mauceli E."/>
            <person name="MacCallum I."/>
        </authorList>
    </citation>
    <scope>NUCLEOTIDE SEQUENCE [LARGE SCALE GENOMIC DNA]</scope>
    <source>
        <strain evidence="12">Tucson 14024-0371.13</strain>
    </source>
</reference>
<feature type="compositionally biased region" description="Basic and acidic residues" evidence="8">
    <location>
        <begin position="25"/>
        <end position="46"/>
    </location>
</feature>
<organism evidence="11 12">
    <name type="scientific">Drosophila ananassae</name>
    <name type="common">Fruit fly</name>
    <dbReference type="NCBI Taxonomy" id="7217"/>
    <lineage>
        <taxon>Eukaryota</taxon>
        <taxon>Metazoa</taxon>
        <taxon>Ecdysozoa</taxon>
        <taxon>Arthropoda</taxon>
        <taxon>Hexapoda</taxon>
        <taxon>Insecta</taxon>
        <taxon>Pterygota</taxon>
        <taxon>Neoptera</taxon>
        <taxon>Endopterygota</taxon>
        <taxon>Diptera</taxon>
        <taxon>Brachycera</taxon>
        <taxon>Muscomorpha</taxon>
        <taxon>Ephydroidea</taxon>
        <taxon>Drosophilidae</taxon>
        <taxon>Drosophila</taxon>
        <taxon>Sophophora</taxon>
    </lineage>
</organism>
<dbReference type="PROSITE" id="PS50102">
    <property type="entry name" value="RRM"/>
    <property type="match status" value="1"/>
</dbReference>
<evidence type="ECO:0000256" key="3">
    <source>
        <dbReference type="ARBA" id="ARBA00022771"/>
    </source>
</evidence>
<sequence>MPRKRVRRKLIKKKQRQYQRQKKAKERDRLEQEAENQKQSDPEYQKWQKQQYELEEFQRLALEMKQQEEEEAWLRREAIAQRQFRLDEARRRQEQSDAERLQEEQARELAEREEARRKVREENERQIAKANAEFEAMMQNMHEYLNNPQLEKPPKHLLRIMETHPGERVCELFSRTNCCRYGHSCTFNHTRPMLSRILLIRHFFSHSLLQERRVHKEYASADEELELTEHDLRSDFDEFFEDAIKELEKFGSIVNFRAVRNTLEHLRGHVFVEYGHERSALRAFINLQGRYYASRRLNVEFSNLKTWRGAVCGLSLTRKCPKGNTCLYLHLFRNPKNLFNRDLEKTTPRSERNCNQTPTVRTPSASWDSLDEPSRDWRWSESPEPDLENAKDLSNGRHKSRTSHSKRSQSEHHSQSKRDRNSNRDWRSSGSRSSHNHRSRRSSSSDSKHRK</sequence>
<dbReference type="SUPFAM" id="SSF90229">
    <property type="entry name" value="CCCH zinc finger"/>
    <property type="match status" value="1"/>
</dbReference>
<evidence type="ECO:0000259" key="9">
    <source>
        <dbReference type="PROSITE" id="PS50102"/>
    </source>
</evidence>
<dbReference type="InParanoid" id="A0A0P8XHW8"/>
<dbReference type="GO" id="GO:0000398">
    <property type="term" value="P:mRNA splicing, via spliceosome"/>
    <property type="evidence" value="ECO:0007669"/>
    <property type="project" value="InterPro"/>
</dbReference>
<evidence type="ECO:0000256" key="7">
    <source>
        <dbReference type="PROSITE-ProRule" id="PRU00723"/>
    </source>
</evidence>
<evidence type="ECO:0000259" key="10">
    <source>
        <dbReference type="PROSITE" id="PS50103"/>
    </source>
</evidence>
<accession>A0A0P8XHW8</accession>
<dbReference type="InterPro" id="IPR036855">
    <property type="entry name" value="Znf_CCCH_sf"/>
</dbReference>
<dbReference type="InterPro" id="IPR000571">
    <property type="entry name" value="Znf_CCCH"/>
</dbReference>
<feature type="compositionally biased region" description="Polar residues" evidence="8">
    <location>
        <begin position="353"/>
        <end position="367"/>
    </location>
</feature>
<dbReference type="SMART" id="SM00356">
    <property type="entry name" value="ZnF_C3H1"/>
    <property type="match status" value="2"/>
</dbReference>
<dbReference type="FunCoup" id="A0A0P8XHW8">
    <property type="interactions" value="249"/>
</dbReference>
<dbReference type="GO" id="GO:0008270">
    <property type="term" value="F:zinc ion binding"/>
    <property type="evidence" value="ECO:0007669"/>
    <property type="project" value="UniProtKB-KW"/>
</dbReference>
<dbReference type="AlphaFoldDB" id="A0A0P8XHW8"/>
<evidence type="ECO:0000313" key="11">
    <source>
        <dbReference type="EMBL" id="KPU74391.1"/>
    </source>
</evidence>
<feature type="domain" description="C3H1-type" evidence="10">
    <location>
        <begin position="165"/>
        <end position="192"/>
    </location>
</feature>
<feature type="domain" description="RRM" evidence="9">
    <location>
        <begin position="201"/>
        <end position="304"/>
    </location>
</feature>
<evidence type="ECO:0000313" key="12">
    <source>
        <dbReference type="Proteomes" id="UP000007801"/>
    </source>
</evidence>
<dbReference type="InterPro" id="IPR000504">
    <property type="entry name" value="RRM_dom"/>
</dbReference>
<protein>
    <submittedName>
        <fullName evidence="11">Uncharacterized protein, isoform B</fullName>
    </submittedName>
</protein>
<gene>
    <name evidence="11" type="primary">Dana\GF21431</name>
    <name evidence="11" type="synonym">dana_GLEANR_463</name>
    <name evidence="11" type="ORF">GF21431</name>
</gene>
<feature type="compositionally biased region" description="Basic and acidic residues" evidence="8">
    <location>
        <begin position="372"/>
        <end position="381"/>
    </location>
</feature>
<dbReference type="OrthoDB" id="75923at2759"/>
<evidence type="ECO:0000256" key="5">
    <source>
        <dbReference type="ARBA" id="ARBA00022884"/>
    </source>
</evidence>
<dbReference type="STRING" id="7217.A0A0P8XHW8"/>
<dbReference type="GO" id="GO:0089701">
    <property type="term" value="C:U2AF complex"/>
    <property type="evidence" value="ECO:0007669"/>
    <property type="project" value="InterPro"/>
</dbReference>
<name>A0A0P8XHW8_DROAN</name>
<dbReference type="SMR" id="A0A0P8XHW8"/>
<evidence type="ECO:0000256" key="2">
    <source>
        <dbReference type="ARBA" id="ARBA00022737"/>
    </source>
</evidence>
<proteinExistence type="predicted"/>
<feature type="region of interest" description="Disordered" evidence="8">
    <location>
        <begin position="91"/>
        <end position="123"/>
    </location>
</feature>
<dbReference type="Gene3D" id="3.30.70.330">
    <property type="match status" value="1"/>
</dbReference>
<feature type="compositionally biased region" description="Basic and acidic residues" evidence="8">
    <location>
        <begin position="342"/>
        <end position="352"/>
    </location>
</feature>
<evidence type="ECO:0000256" key="8">
    <source>
        <dbReference type="SAM" id="MobiDB-lite"/>
    </source>
</evidence>
<dbReference type="GeneID" id="6504114"/>
<evidence type="ECO:0000256" key="1">
    <source>
        <dbReference type="ARBA" id="ARBA00022723"/>
    </source>
</evidence>
<keyword evidence="4 7" id="KW-0862">Zinc</keyword>
<dbReference type="InterPro" id="IPR012677">
    <property type="entry name" value="Nucleotide-bd_a/b_plait_sf"/>
</dbReference>
<feature type="zinc finger region" description="C3H1-type" evidence="7">
    <location>
        <begin position="165"/>
        <end position="192"/>
    </location>
</feature>
<feature type="region of interest" description="Disordered" evidence="8">
    <location>
        <begin position="1"/>
        <end position="47"/>
    </location>
</feature>
<dbReference type="InterPro" id="IPR035979">
    <property type="entry name" value="RBD_domain_sf"/>
</dbReference>
<feature type="compositionally biased region" description="Basic and acidic residues" evidence="8">
    <location>
        <begin position="408"/>
        <end position="427"/>
    </location>
</feature>
<dbReference type="Pfam" id="PF00076">
    <property type="entry name" value="RRM_1"/>
    <property type="match status" value="1"/>
</dbReference>
<dbReference type="Proteomes" id="UP000007801">
    <property type="component" value="Unassembled WGS sequence"/>
</dbReference>
<dbReference type="InterPro" id="IPR009145">
    <property type="entry name" value="U2AF_small"/>
</dbReference>
<dbReference type="EMBL" id="CH902624">
    <property type="protein sequence ID" value="KPU74391.1"/>
    <property type="molecule type" value="Genomic_DNA"/>
</dbReference>
<dbReference type="SUPFAM" id="SSF54928">
    <property type="entry name" value="RNA-binding domain, RBD"/>
    <property type="match status" value="1"/>
</dbReference>
<evidence type="ECO:0000256" key="6">
    <source>
        <dbReference type="PROSITE-ProRule" id="PRU00176"/>
    </source>
</evidence>
<keyword evidence="12" id="KW-1185">Reference proteome</keyword>
<keyword evidence="5 6" id="KW-0694">RNA-binding</keyword>
<feature type="region of interest" description="Disordered" evidence="8">
    <location>
        <begin position="342"/>
        <end position="451"/>
    </location>
</feature>
<dbReference type="GO" id="GO:0003723">
    <property type="term" value="F:RNA binding"/>
    <property type="evidence" value="ECO:0007669"/>
    <property type="project" value="UniProtKB-UniRule"/>
</dbReference>
<dbReference type="PRINTS" id="PR01848">
    <property type="entry name" value="U2AUXFACTOR"/>
</dbReference>
<keyword evidence="2" id="KW-0677">Repeat</keyword>
<feature type="compositionally biased region" description="Basic residues" evidence="8">
    <location>
        <begin position="1"/>
        <end position="24"/>
    </location>
</feature>
<evidence type="ECO:0000256" key="4">
    <source>
        <dbReference type="ARBA" id="ARBA00022833"/>
    </source>
</evidence>
<dbReference type="PROSITE" id="PS50103">
    <property type="entry name" value="ZF_C3H1"/>
    <property type="match status" value="1"/>
</dbReference>
<keyword evidence="1 7" id="KW-0479">Metal-binding</keyword>
<keyword evidence="3 7" id="KW-0863">Zinc-finger</keyword>
<dbReference type="PANTHER" id="PTHR12620">
    <property type="entry name" value="U2 SNRNP AUXILIARY FACTOR, SMALL SUBUNIT"/>
    <property type="match status" value="1"/>
</dbReference>
<feature type="compositionally biased region" description="Basic residues" evidence="8">
    <location>
        <begin position="396"/>
        <end position="407"/>
    </location>
</feature>